<dbReference type="GO" id="GO:0003677">
    <property type="term" value="F:DNA binding"/>
    <property type="evidence" value="ECO:0007669"/>
    <property type="project" value="UniProtKB-UniRule"/>
</dbReference>
<evidence type="ECO:0000313" key="6">
    <source>
        <dbReference type="Proteomes" id="UP000181936"/>
    </source>
</evidence>
<dbReference type="PANTHER" id="PTHR43479:SF22">
    <property type="entry name" value="TRANSCRIPTIONAL REGULATOR, TETR FAMILY"/>
    <property type="match status" value="1"/>
</dbReference>
<evidence type="ECO:0000256" key="3">
    <source>
        <dbReference type="PROSITE-ProRule" id="PRU00335"/>
    </source>
</evidence>
<feature type="DNA-binding region" description="H-T-H motif" evidence="3">
    <location>
        <begin position="25"/>
        <end position="44"/>
    </location>
</feature>
<name>A0A1L3MMY6_9BACI</name>
<dbReference type="PROSITE" id="PS50977">
    <property type="entry name" value="HTH_TETR_2"/>
    <property type="match status" value="1"/>
</dbReference>
<organism evidence="5 6">
    <name type="scientific">Bacillus weihaiensis</name>
    <dbReference type="NCBI Taxonomy" id="1547283"/>
    <lineage>
        <taxon>Bacteria</taxon>
        <taxon>Bacillati</taxon>
        <taxon>Bacillota</taxon>
        <taxon>Bacilli</taxon>
        <taxon>Bacillales</taxon>
        <taxon>Bacillaceae</taxon>
        <taxon>Bacillus</taxon>
    </lineage>
</organism>
<sequence length="289" mass="33420">MNAKEKKIIEESMKLFAKKGYSTTSIQEIVDACGMSKGAFYLHFKSKDALLLEAFKYQFTMIKSKIDALPIEQYHPKEAFVLQLKTQFEEIKKHKDFIIMQIREQTTPINGEVEEFMRNMGLEIGTLYHHSLSKLYGEAIAPYLFDLNVILQGIIHSYLKFIIFEQATFDLETLSYYIVNRIDDLAKGYQESTDEPILAADWVTKQKETPQPNSREDILELVSKAKKIVKDEELFITLEVIEEELKKNEPRLPVIQGMVGNIKADSPLHPLKKVIQEYIEEKKGDRSGF</sequence>
<evidence type="ECO:0000256" key="1">
    <source>
        <dbReference type="ARBA" id="ARBA00022491"/>
    </source>
</evidence>
<accession>A0A1L3MMY6</accession>
<dbReference type="PANTHER" id="PTHR43479">
    <property type="entry name" value="ACREF/ENVCD OPERON REPRESSOR-RELATED"/>
    <property type="match status" value="1"/>
</dbReference>
<dbReference type="InterPro" id="IPR001647">
    <property type="entry name" value="HTH_TetR"/>
</dbReference>
<dbReference type="InterPro" id="IPR009057">
    <property type="entry name" value="Homeodomain-like_sf"/>
</dbReference>
<dbReference type="STRING" id="1547283.A9C19_01995"/>
<gene>
    <name evidence="5" type="ORF">A9C19_01995</name>
</gene>
<dbReference type="InterPro" id="IPR050624">
    <property type="entry name" value="HTH-type_Tx_Regulator"/>
</dbReference>
<dbReference type="EMBL" id="CP016020">
    <property type="protein sequence ID" value="APH03624.1"/>
    <property type="molecule type" value="Genomic_DNA"/>
</dbReference>
<keyword evidence="2 3" id="KW-0238">DNA-binding</keyword>
<dbReference type="KEGG" id="bwh:A9C19_01995"/>
<dbReference type="RefSeq" id="WP_072578413.1">
    <property type="nucleotide sequence ID" value="NZ_CP016020.1"/>
</dbReference>
<reference evidence="5 6" key="1">
    <citation type="journal article" date="2016" name="Sci. Rep.">
        <title>Complete genome sequence and transcriptomic analysis of a novel marine strain Bacillus weihaiensis reveals the mechanism of brown algae degradation.</title>
        <authorList>
            <person name="Zhu Y."/>
            <person name="Chen P."/>
            <person name="Bao Y."/>
            <person name="Men Y."/>
            <person name="Zeng Y."/>
            <person name="Yang J."/>
            <person name="Sun J."/>
            <person name="Sun Y."/>
        </authorList>
    </citation>
    <scope>NUCLEOTIDE SEQUENCE [LARGE SCALE GENOMIC DNA]</scope>
    <source>
        <strain evidence="5 6">Alg07</strain>
    </source>
</reference>
<feature type="domain" description="HTH tetR-type" evidence="4">
    <location>
        <begin position="2"/>
        <end position="62"/>
    </location>
</feature>
<dbReference type="Pfam" id="PF00440">
    <property type="entry name" value="TetR_N"/>
    <property type="match status" value="1"/>
</dbReference>
<dbReference type="SUPFAM" id="SSF46689">
    <property type="entry name" value="Homeodomain-like"/>
    <property type="match status" value="1"/>
</dbReference>
<dbReference type="PRINTS" id="PR00455">
    <property type="entry name" value="HTHTETR"/>
</dbReference>
<proteinExistence type="predicted"/>
<dbReference type="AlphaFoldDB" id="A0A1L3MMY6"/>
<dbReference type="Gene3D" id="1.10.357.10">
    <property type="entry name" value="Tetracycline Repressor, domain 2"/>
    <property type="match status" value="1"/>
</dbReference>
<evidence type="ECO:0000256" key="2">
    <source>
        <dbReference type="ARBA" id="ARBA00023125"/>
    </source>
</evidence>
<dbReference type="Proteomes" id="UP000181936">
    <property type="component" value="Chromosome"/>
</dbReference>
<evidence type="ECO:0000259" key="4">
    <source>
        <dbReference type="PROSITE" id="PS50977"/>
    </source>
</evidence>
<protein>
    <recommendedName>
        <fullName evidence="4">HTH tetR-type domain-containing protein</fullName>
    </recommendedName>
</protein>
<keyword evidence="1" id="KW-0678">Repressor</keyword>
<evidence type="ECO:0000313" key="5">
    <source>
        <dbReference type="EMBL" id="APH03624.1"/>
    </source>
</evidence>
<dbReference type="OrthoDB" id="9812993at2"/>
<keyword evidence="6" id="KW-1185">Reference proteome</keyword>